<dbReference type="PANTHER" id="PTHR13887:SF41">
    <property type="entry name" value="THIOREDOXIN SUPERFAMILY PROTEIN"/>
    <property type="match status" value="1"/>
</dbReference>
<sequence>MHIDIWSDVICPWCFLGKRRFEAAVAELPDHVTVDVRWRAFQLDPTAGTEPSDLRRSIEKKYGPGAFDGMVARLTALGRDVGIDYRFDLAQRVSTVDAHRLIAWAGATAGEVPQGHLVERLFVAYFQEGVNVADRAELARLADEVGLDGDAAAGVLDGTDHADDVEADLLAARERELTGVPAFVIADRLLIPGAQEVDTFRQVLTRAAERFS</sequence>
<reference evidence="2 3" key="1">
    <citation type="submission" date="2019-11" db="EMBL/GenBank/DDBJ databases">
        <authorList>
            <person name="He Y."/>
        </authorList>
    </citation>
    <scope>NUCLEOTIDE SEQUENCE [LARGE SCALE GENOMIC DNA]</scope>
    <source>
        <strain evidence="2 3">SCSIO 58843</strain>
    </source>
</reference>
<dbReference type="KEGG" id="atq:GH723_13565"/>
<dbReference type="Gene3D" id="3.40.30.10">
    <property type="entry name" value="Glutaredoxin"/>
    <property type="match status" value="1"/>
</dbReference>
<dbReference type="PANTHER" id="PTHR13887">
    <property type="entry name" value="GLUTATHIONE S-TRANSFERASE KAPPA"/>
    <property type="match status" value="1"/>
</dbReference>
<protein>
    <submittedName>
        <fullName evidence="2">DsbA family oxidoreductase</fullName>
    </submittedName>
</protein>
<feature type="domain" description="DSBA-like thioredoxin" evidence="1">
    <location>
        <begin position="3"/>
        <end position="204"/>
    </location>
</feature>
<keyword evidence="3" id="KW-1185">Reference proteome</keyword>
<dbReference type="SUPFAM" id="SSF52833">
    <property type="entry name" value="Thioredoxin-like"/>
    <property type="match status" value="1"/>
</dbReference>
<dbReference type="GO" id="GO:0016491">
    <property type="term" value="F:oxidoreductase activity"/>
    <property type="evidence" value="ECO:0007669"/>
    <property type="project" value="InterPro"/>
</dbReference>
<dbReference type="InterPro" id="IPR036249">
    <property type="entry name" value="Thioredoxin-like_sf"/>
</dbReference>
<dbReference type="EMBL" id="CP045851">
    <property type="protein sequence ID" value="QGG96043.1"/>
    <property type="molecule type" value="Genomic_DNA"/>
</dbReference>
<evidence type="ECO:0000313" key="3">
    <source>
        <dbReference type="Proteomes" id="UP000334019"/>
    </source>
</evidence>
<proteinExistence type="predicted"/>
<name>A0A5Q2RJQ3_9ACTN</name>
<organism evidence="2 3">
    <name type="scientific">Actinomarinicola tropica</name>
    <dbReference type="NCBI Taxonomy" id="2789776"/>
    <lineage>
        <taxon>Bacteria</taxon>
        <taxon>Bacillati</taxon>
        <taxon>Actinomycetota</taxon>
        <taxon>Acidimicrobiia</taxon>
        <taxon>Acidimicrobiales</taxon>
        <taxon>Iamiaceae</taxon>
        <taxon>Actinomarinicola</taxon>
    </lineage>
</organism>
<dbReference type="InterPro" id="IPR001853">
    <property type="entry name" value="DSBA-like_thioredoxin_dom"/>
</dbReference>
<dbReference type="RefSeq" id="WP_153760149.1">
    <property type="nucleotide sequence ID" value="NZ_CP045851.1"/>
</dbReference>
<evidence type="ECO:0000259" key="1">
    <source>
        <dbReference type="Pfam" id="PF01323"/>
    </source>
</evidence>
<gene>
    <name evidence="2" type="ORF">GH723_13565</name>
</gene>
<dbReference type="Proteomes" id="UP000334019">
    <property type="component" value="Chromosome"/>
</dbReference>
<dbReference type="Pfam" id="PF01323">
    <property type="entry name" value="DSBA"/>
    <property type="match status" value="1"/>
</dbReference>
<accession>A0A5Q2RJQ3</accession>
<dbReference type="CDD" id="cd03024">
    <property type="entry name" value="DsbA_FrnE"/>
    <property type="match status" value="1"/>
</dbReference>
<dbReference type="AlphaFoldDB" id="A0A5Q2RJQ3"/>
<evidence type="ECO:0000313" key="2">
    <source>
        <dbReference type="EMBL" id="QGG96043.1"/>
    </source>
</evidence>